<dbReference type="InterPro" id="IPR003594">
    <property type="entry name" value="HATPase_dom"/>
</dbReference>
<evidence type="ECO:0000259" key="11">
    <source>
        <dbReference type="PROSITE" id="PS50109"/>
    </source>
</evidence>
<dbReference type="Pfam" id="PF00672">
    <property type="entry name" value="HAMP"/>
    <property type="match status" value="1"/>
</dbReference>
<keyword evidence="10" id="KW-0812">Transmembrane</keyword>
<dbReference type="Proteomes" id="UP000005361">
    <property type="component" value="Chromosome"/>
</dbReference>
<feature type="transmembrane region" description="Helical" evidence="10">
    <location>
        <begin position="172"/>
        <end position="193"/>
    </location>
</feature>
<evidence type="ECO:0000256" key="10">
    <source>
        <dbReference type="SAM" id="Phobius"/>
    </source>
</evidence>
<feature type="transmembrane region" description="Helical" evidence="10">
    <location>
        <begin position="16"/>
        <end position="37"/>
    </location>
</feature>
<dbReference type="InterPro" id="IPR003661">
    <property type="entry name" value="HisK_dim/P_dom"/>
</dbReference>
<dbReference type="GO" id="GO:0000155">
    <property type="term" value="F:phosphorelay sensor kinase activity"/>
    <property type="evidence" value="ECO:0007669"/>
    <property type="project" value="InterPro"/>
</dbReference>
<dbReference type="Gene3D" id="1.10.287.130">
    <property type="match status" value="1"/>
</dbReference>
<keyword evidence="7" id="KW-0902">Two-component regulatory system</keyword>
<dbReference type="PROSITE" id="PS50109">
    <property type="entry name" value="HIS_KIN"/>
    <property type="match status" value="1"/>
</dbReference>
<keyword evidence="6 13" id="KW-0418">Kinase</keyword>
<dbReference type="SMART" id="SM00304">
    <property type="entry name" value="HAMP"/>
    <property type="match status" value="1"/>
</dbReference>
<dbReference type="RefSeq" id="WP_007954153.1">
    <property type="nucleotide sequence ID" value="NZ_CP010978.1"/>
</dbReference>
<dbReference type="InterPro" id="IPR050736">
    <property type="entry name" value="Sensor_HK_Regulatory"/>
</dbReference>
<dbReference type="SMART" id="SM00387">
    <property type="entry name" value="HATPase_c"/>
    <property type="match status" value="1"/>
</dbReference>
<evidence type="ECO:0000256" key="7">
    <source>
        <dbReference type="ARBA" id="ARBA00023012"/>
    </source>
</evidence>
<dbReference type="SMART" id="SM00388">
    <property type="entry name" value="HisKA"/>
    <property type="match status" value="1"/>
</dbReference>
<keyword evidence="5" id="KW-0808">Transferase</keyword>
<dbReference type="InterPro" id="IPR004358">
    <property type="entry name" value="Sig_transdc_His_kin-like_C"/>
</dbReference>
<keyword evidence="8 10" id="KW-0472">Membrane</keyword>
<dbReference type="InterPro" id="IPR003660">
    <property type="entry name" value="HAMP_dom"/>
</dbReference>
<evidence type="ECO:0000313" key="13">
    <source>
        <dbReference type="EMBL" id="AJQ29141.1"/>
    </source>
</evidence>
<dbReference type="Gene3D" id="6.10.340.10">
    <property type="match status" value="1"/>
</dbReference>
<dbReference type="InterPro" id="IPR005467">
    <property type="entry name" value="His_kinase_dom"/>
</dbReference>
<dbReference type="CDD" id="cd06225">
    <property type="entry name" value="HAMP"/>
    <property type="match status" value="1"/>
</dbReference>
<dbReference type="OrthoDB" id="9786919at2"/>
<keyword evidence="4" id="KW-0597">Phosphoprotein</keyword>
<dbReference type="Pfam" id="PF02518">
    <property type="entry name" value="HATPase_c"/>
    <property type="match status" value="1"/>
</dbReference>
<dbReference type="EMBL" id="CP010978">
    <property type="protein sequence ID" value="AJQ29141.1"/>
    <property type="molecule type" value="Genomic_DNA"/>
</dbReference>
<gene>
    <name evidence="13" type="ORF">JBW_03804</name>
</gene>
<evidence type="ECO:0000259" key="12">
    <source>
        <dbReference type="PROSITE" id="PS50885"/>
    </source>
</evidence>
<dbReference type="KEGG" id="pft:JBW_03804"/>
<feature type="coiled-coil region" evidence="9">
    <location>
        <begin position="312"/>
        <end position="339"/>
    </location>
</feature>
<protein>
    <recommendedName>
        <fullName evidence="3">histidine kinase</fullName>
        <ecNumber evidence="3">2.7.13.3</ecNumber>
    </recommendedName>
</protein>
<dbReference type="AlphaFoldDB" id="I9NV86"/>
<dbReference type="SUPFAM" id="SSF47384">
    <property type="entry name" value="Homodimeric domain of signal transducing histidine kinase"/>
    <property type="match status" value="1"/>
</dbReference>
<dbReference type="SUPFAM" id="SSF158472">
    <property type="entry name" value="HAMP domain-like"/>
    <property type="match status" value="1"/>
</dbReference>
<evidence type="ECO:0000256" key="4">
    <source>
        <dbReference type="ARBA" id="ARBA00022553"/>
    </source>
</evidence>
<feature type="domain" description="HAMP" evidence="12">
    <location>
        <begin position="194"/>
        <end position="247"/>
    </location>
</feature>
<evidence type="ECO:0000256" key="8">
    <source>
        <dbReference type="ARBA" id="ARBA00023136"/>
    </source>
</evidence>
<comment type="subcellular location">
    <subcellularLocation>
        <location evidence="2">Membrane</location>
    </subcellularLocation>
</comment>
<proteinExistence type="predicted"/>
<evidence type="ECO:0000256" key="2">
    <source>
        <dbReference type="ARBA" id="ARBA00004370"/>
    </source>
</evidence>
<dbReference type="SUPFAM" id="SSF55874">
    <property type="entry name" value="ATPase domain of HSP90 chaperone/DNA topoisomerase II/histidine kinase"/>
    <property type="match status" value="1"/>
</dbReference>
<dbReference type="FunFam" id="1.10.287.130:FF:000001">
    <property type="entry name" value="Two-component sensor histidine kinase"/>
    <property type="match status" value="1"/>
</dbReference>
<reference evidence="13 14" key="1">
    <citation type="journal article" date="2015" name="Genome Announc.">
        <title>Complete Genome Sequence of Pelosinus fermentans JBW45, a Member of a Remarkably Competitive Group of Negativicutes in the Firmicutes Phylum.</title>
        <authorList>
            <person name="De Leon K.B."/>
            <person name="Utturkar S.M."/>
            <person name="Camilleri L.B."/>
            <person name="Elias D.A."/>
            <person name="Arkin A.P."/>
            <person name="Fields M.W."/>
            <person name="Brown S.D."/>
            <person name="Wall J.D."/>
        </authorList>
    </citation>
    <scope>NUCLEOTIDE SEQUENCE [LARGE SCALE GENOMIC DNA]</scope>
    <source>
        <strain evidence="13 14">JBW45</strain>
    </source>
</reference>
<dbReference type="PRINTS" id="PR00344">
    <property type="entry name" value="BCTRLSENSOR"/>
</dbReference>
<accession>I9NV86</accession>
<dbReference type="PROSITE" id="PS50885">
    <property type="entry name" value="HAMP"/>
    <property type="match status" value="1"/>
</dbReference>
<evidence type="ECO:0000313" key="14">
    <source>
        <dbReference type="Proteomes" id="UP000005361"/>
    </source>
</evidence>
<dbReference type="STRING" id="1192197.JBW_03804"/>
<sequence>MWSKIKSIALPSSIKLSILYIAISLCILFIISLISVWRVQYILYSQARDDLAISANNVRSYIAEGHSLDEHMLNENILVPNVILRVFDDQSTLLLDNSPYKLSALQLQMKNQEGIHLFENALLSEKALPDFEVNHTHFYSLKQSVQLNGHSYQLHFLKIIAENDDFLENLSYIMKASSFLGLLILIMLGLFIIRNILRPISDITEIAKAIEINDLGKRIPISDNNNELHKLAKTFNHMLDRLQMGFEQQQRFAADASHELRTPIAVISGYTNMLDRWGKQDPVVLEEGISAIKSEAANMHELIEKLLFLARADQSKQVLEKSNLDIKELIKEIVQETRLIAPNHCILLIKNDTAVIYADSASIKQMLRIFIENSIKYTPIGGTISISSHRTSTYLAITIQDTGIGISQEHQSKIFDRFYRVDTSRSKLTGGTGLGLSIAQYIAEQHNSIIDLISTPGEGTTLRLHIPLYFEK</sequence>
<evidence type="ECO:0000256" key="1">
    <source>
        <dbReference type="ARBA" id="ARBA00000085"/>
    </source>
</evidence>
<dbReference type="EC" id="2.7.13.3" evidence="3"/>
<evidence type="ECO:0000256" key="9">
    <source>
        <dbReference type="SAM" id="Coils"/>
    </source>
</evidence>
<evidence type="ECO:0000256" key="3">
    <source>
        <dbReference type="ARBA" id="ARBA00012438"/>
    </source>
</evidence>
<reference evidence="14" key="2">
    <citation type="submission" date="2015-02" db="EMBL/GenBank/DDBJ databases">
        <title>Complete Genome Sequence of Pelosinus fermentans JBW45.</title>
        <authorList>
            <person name="De Leon K.B."/>
            <person name="Utturkar S.M."/>
            <person name="Camilleri L.B."/>
            <person name="Arkin A.P."/>
            <person name="Fields M.W."/>
            <person name="Brown S.D."/>
            <person name="Wall J.D."/>
        </authorList>
    </citation>
    <scope>NUCLEOTIDE SEQUENCE [LARGE SCALE GENOMIC DNA]</scope>
    <source>
        <strain evidence="14">JBW45</strain>
    </source>
</reference>
<keyword evidence="10" id="KW-1133">Transmembrane helix</keyword>
<dbReference type="HOGENOM" id="CLU_000445_89_6_9"/>
<dbReference type="CDD" id="cd00082">
    <property type="entry name" value="HisKA"/>
    <property type="match status" value="1"/>
</dbReference>
<organism evidence="13 14">
    <name type="scientific">Pelosinus fermentans JBW45</name>
    <dbReference type="NCBI Taxonomy" id="1192197"/>
    <lineage>
        <taxon>Bacteria</taxon>
        <taxon>Bacillati</taxon>
        <taxon>Bacillota</taxon>
        <taxon>Negativicutes</taxon>
        <taxon>Selenomonadales</taxon>
        <taxon>Sporomusaceae</taxon>
        <taxon>Pelosinus</taxon>
    </lineage>
</organism>
<dbReference type="PANTHER" id="PTHR43711">
    <property type="entry name" value="TWO-COMPONENT HISTIDINE KINASE"/>
    <property type="match status" value="1"/>
</dbReference>
<dbReference type="GO" id="GO:0016020">
    <property type="term" value="C:membrane"/>
    <property type="evidence" value="ECO:0007669"/>
    <property type="project" value="UniProtKB-SubCell"/>
</dbReference>
<dbReference type="InterPro" id="IPR036097">
    <property type="entry name" value="HisK_dim/P_sf"/>
</dbReference>
<dbReference type="InterPro" id="IPR036890">
    <property type="entry name" value="HATPase_C_sf"/>
</dbReference>
<evidence type="ECO:0000256" key="6">
    <source>
        <dbReference type="ARBA" id="ARBA00022777"/>
    </source>
</evidence>
<dbReference type="Pfam" id="PF00512">
    <property type="entry name" value="HisKA"/>
    <property type="match status" value="1"/>
</dbReference>
<dbReference type="PANTHER" id="PTHR43711:SF28">
    <property type="entry name" value="SENSOR HISTIDINE KINASE YXDK"/>
    <property type="match status" value="1"/>
</dbReference>
<name>I9NV86_9FIRM</name>
<keyword evidence="9" id="KW-0175">Coiled coil</keyword>
<comment type="catalytic activity">
    <reaction evidence="1">
        <text>ATP + protein L-histidine = ADP + protein N-phospho-L-histidine.</text>
        <dbReference type="EC" id="2.7.13.3"/>
    </reaction>
</comment>
<evidence type="ECO:0000256" key="5">
    <source>
        <dbReference type="ARBA" id="ARBA00022679"/>
    </source>
</evidence>
<dbReference type="Gene3D" id="3.30.565.10">
    <property type="entry name" value="Histidine kinase-like ATPase, C-terminal domain"/>
    <property type="match status" value="1"/>
</dbReference>
<dbReference type="FunFam" id="3.30.565.10:FF:000006">
    <property type="entry name" value="Sensor histidine kinase WalK"/>
    <property type="match status" value="1"/>
</dbReference>
<feature type="domain" description="Histidine kinase" evidence="11">
    <location>
        <begin position="255"/>
        <end position="470"/>
    </location>
</feature>